<name>A0A9P6MRB9_9FUNG</name>
<accession>A0A9P6MRB9</accession>
<feature type="region of interest" description="Disordered" evidence="1">
    <location>
        <begin position="80"/>
        <end position="136"/>
    </location>
</feature>
<protein>
    <submittedName>
        <fullName evidence="2">Uncharacterized protein</fullName>
    </submittedName>
</protein>
<evidence type="ECO:0000256" key="1">
    <source>
        <dbReference type="SAM" id="MobiDB-lite"/>
    </source>
</evidence>
<dbReference type="Proteomes" id="UP000703661">
    <property type="component" value="Unassembled WGS sequence"/>
</dbReference>
<keyword evidence="3" id="KW-1185">Reference proteome</keyword>
<feature type="non-terminal residue" evidence="2">
    <location>
        <position position="136"/>
    </location>
</feature>
<reference evidence="2" key="1">
    <citation type="journal article" date="2020" name="Fungal Divers.">
        <title>Resolving the Mortierellaceae phylogeny through synthesis of multi-gene phylogenetics and phylogenomics.</title>
        <authorList>
            <person name="Vandepol N."/>
            <person name="Liber J."/>
            <person name="Desiro A."/>
            <person name="Na H."/>
            <person name="Kennedy M."/>
            <person name="Barry K."/>
            <person name="Grigoriev I.V."/>
            <person name="Miller A.N."/>
            <person name="O'Donnell K."/>
            <person name="Stajich J.E."/>
            <person name="Bonito G."/>
        </authorList>
    </citation>
    <scope>NUCLEOTIDE SEQUENCE</scope>
    <source>
        <strain evidence="2">NRRL 2769</strain>
    </source>
</reference>
<feature type="compositionally biased region" description="Acidic residues" evidence="1">
    <location>
        <begin position="96"/>
        <end position="111"/>
    </location>
</feature>
<dbReference type="AlphaFoldDB" id="A0A9P6MRB9"/>
<comment type="caution">
    <text evidence="2">The sequence shown here is derived from an EMBL/GenBank/DDBJ whole genome shotgun (WGS) entry which is preliminary data.</text>
</comment>
<evidence type="ECO:0000313" key="2">
    <source>
        <dbReference type="EMBL" id="KAG0009867.1"/>
    </source>
</evidence>
<sequence length="136" mass="13756">SDVCAGEIGAAGFGSVQGAFGGEGDDRAVAVETTVAVVTAGGYVAGSDTQGFALDSAFDFELDEGTKVLEIVEAAPTDTDDGVFLLSQSEGRGGGGEEDADECKDEDEMEDVLARSPAGVIGSEEPMIDQLEGKAQ</sequence>
<proteinExistence type="predicted"/>
<dbReference type="EMBL" id="JAAAID010001475">
    <property type="protein sequence ID" value="KAG0009867.1"/>
    <property type="molecule type" value="Genomic_DNA"/>
</dbReference>
<organism evidence="2 3">
    <name type="scientific">Entomortierella chlamydospora</name>
    <dbReference type="NCBI Taxonomy" id="101097"/>
    <lineage>
        <taxon>Eukaryota</taxon>
        <taxon>Fungi</taxon>
        <taxon>Fungi incertae sedis</taxon>
        <taxon>Mucoromycota</taxon>
        <taxon>Mortierellomycotina</taxon>
        <taxon>Mortierellomycetes</taxon>
        <taxon>Mortierellales</taxon>
        <taxon>Mortierellaceae</taxon>
        <taxon>Entomortierella</taxon>
    </lineage>
</organism>
<gene>
    <name evidence="2" type="ORF">BGZ80_001984</name>
</gene>
<evidence type="ECO:0000313" key="3">
    <source>
        <dbReference type="Proteomes" id="UP000703661"/>
    </source>
</evidence>